<dbReference type="InterPro" id="IPR035234">
    <property type="entry name" value="IgGFc-bd_N"/>
</dbReference>
<evidence type="ECO:0000259" key="3">
    <source>
        <dbReference type="Pfam" id="PF17517"/>
    </source>
</evidence>
<protein>
    <submittedName>
        <fullName evidence="4">IgGFc-binding protein</fullName>
    </submittedName>
</protein>
<evidence type="ECO:0000313" key="4">
    <source>
        <dbReference type="EMBL" id="MDI1430862.1"/>
    </source>
</evidence>
<dbReference type="Proteomes" id="UP001160301">
    <property type="component" value="Unassembled WGS sequence"/>
</dbReference>
<dbReference type="PANTHER" id="PTHR46534">
    <property type="entry name" value="IGGFC_BINDING DOMAIN-CONTAINING PROTEIN"/>
    <property type="match status" value="1"/>
</dbReference>
<feature type="domain" description="IgGFc-binding protein N-terminal" evidence="3">
    <location>
        <begin position="221"/>
        <end position="533"/>
    </location>
</feature>
<proteinExistence type="predicted"/>
<dbReference type="EMBL" id="JARZHI010000011">
    <property type="protein sequence ID" value="MDI1430862.1"/>
    <property type="molecule type" value="Genomic_DNA"/>
</dbReference>
<dbReference type="PANTHER" id="PTHR46534:SF1">
    <property type="entry name" value="IGGFC-BINDING PROTEIN N-TERMINAL DOMAIN-CONTAINING PROTEIN"/>
    <property type="match status" value="1"/>
</dbReference>
<dbReference type="PROSITE" id="PS51257">
    <property type="entry name" value="PROKAR_LIPOPROTEIN"/>
    <property type="match status" value="1"/>
</dbReference>
<sequence>MKYPVFFDFYPGRPLAGLALGFTLFGVACSATGPAASTRGAGGSDGAGGGGGAAGFDPAGSGGGPDTPTDPKTCAEAAEARSYVGCDFYPTVVDNLVWGIFDYAVVVANAGEEPASVTVSRGSEVIATADVAPSGLSTIYLPWVEELKSTVTPFLCATPSIKTQTVRANGGAYHLVSTRPVTVYQFNALEYAAKGGPPGKDWSTCPAYACPNTPCFSYSNDASLLLPSTAQTRAYRIMGPPAWRNPENNFEFPPYIAVTGLSDNTGVTIKLSDTASIAGGAGVPSTPPGGTATLALNRGDVVQVVGGTGSDFSGTLVTTSAPVQVISGISCSNMPHDAVACDHLEESVFPAETLGKHYFVTVPTSPTASPVGHVVRLVGNVDGTKLTYPGSAPSGAPSTLAAGEMVDLGIVALDFEVVGDHEFGVASFQIGASLIYPNLPTDQQKGDPAQSLATAVEQYRKKYVFLAPADYDASYADVIMPLSATLTLDGMTLSLQPKPLSSGFGIARVPLSNASGGAHVLEASLPVGLQVMGYGTYTSYQYPGGLNLREIAPPPLK</sequence>
<comment type="caution">
    <text evidence="4">The sequence shown here is derived from an EMBL/GenBank/DDBJ whole genome shotgun (WGS) entry which is preliminary data.</text>
</comment>
<evidence type="ECO:0000313" key="5">
    <source>
        <dbReference type="Proteomes" id="UP001160301"/>
    </source>
</evidence>
<feature type="region of interest" description="Disordered" evidence="1">
    <location>
        <begin position="38"/>
        <end position="73"/>
    </location>
</feature>
<dbReference type="RefSeq" id="WP_136968799.1">
    <property type="nucleotide sequence ID" value="NZ_JARZHI010000011.1"/>
</dbReference>
<keyword evidence="2" id="KW-0732">Signal</keyword>
<dbReference type="Pfam" id="PF17517">
    <property type="entry name" value="IgGFc_binding"/>
    <property type="match status" value="1"/>
</dbReference>
<evidence type="ECO:0000256" key="1">
    <source>
        <dbReference type="SAM" id="MobiDB-lite"/>
    </source>
</evidence>
<feature type="chain" id="PRO_5047020277" evidence="2">
    <location>
        <begin position="31"/>
        <end position="557"/>
    </location>
</feature>
<gene>
    <name evidence="4" type="ORF">QHF89_15315</name>
</gene>
<name>A0ABT6NRR5_9BACT</name>
<feature type="signal peptide" evidence="2">
    <location>
        <begin position="1"/>
        <end position="30"/>
    </location>
</feature>
<feature type="compositionally biased region" description="Gly residues" evidence="1">
    <location>
        <begin position="40"/>
        <end position="65"/>
    </location>
</feature>
<organism evidence="4 5">
    <name type="scientific">Polyangium sorediatum</name>
    <dbReference type="NCBI Taxonomy" id="889274"/>
    <lineage>
        <taxon>Bacteria</taxon>
        <taxon>Pseudomonadati</taxon>
        <taxon>Myxococcota</taxon>
        <taxon>Polyangia</taxon>
        <taxon>Polyangiales</taxon>
        <taxon>Polyangiaceae</taxon>
        <taxon>Polyangium</taxon>
    </lineage>
</organism>
<accession>A0ABT6NRR5</accession>
<reference evidence="4 5" key="1">
    <citation type="submission" date="2023-04" db="EMBL/GenBank/DDBJ databases">
        <title>The genome sequence of Polyangium sorediatum DSM14670.</title>
        <authorList>
            <person name="Zhang X."/>
        </authorList>
    </citation>
    <scope>NUCLEOTIDE SEQUENCE [LARGE SCALE GENOMIC DNA]</scope>
    <source>
        <strain evidence="4 5">DSM 14670</strain>
    </source>
</reference>
<evidence type="ECO:0000256" key="2">
    <source>
        <dbReference type="SAM" id="SignalP"/>
    </source>
</evidence>
<keyword evidence="5" id="KW-1185">Reference proteome</keyword>